<dbReference type="InterPro" id="IPR006016">
    <property type="entry name" value="UspA"/>
</dbReference>
<evidence type="ECO:0000256" key="1">
    <source>
        <dbReference type="ARBA" id="ARBA00008791"/>
    </source>
</evidence>
<dbReference type="PRINTS" id="PR01438">
    <property type="entry name" value="UNVRSLSTRESS"/>
</dbReference>
<dbReference type="InterPro" id="IPR014729">
    <property type="entry name" value="Rossmann-like_a/b/a_fold"/>
</dbReference>
<feature type="domain" description="UspA" evidence="2">
    <location>
        <begin position="150"/>
        <end position="296"/>
    </location>
</feature>
<dbReference type="SUPFAM" id="SSF52402">
    <property type="entry name" value="Adenine nucleotide alpha hydrolases-like"/>
    <property type="match status" value="2"/>
</dbReference>
<evidence type="ECO:0000313" key="5">
    <source>
        <dbReference type="Proteomes" id="UP000315217"/>
    </source>
</evidence>
<reference evidence="5 6" key="1">
    <citation type="journal article" date="2019" name="Nat. Microbiol.">
        <title>Mediterranean grassland soil C-N compound turnover is dependent on rainfall and depth, and is mediated by genomically divergent microorganisms.</title>
        <authorList>
            <person name="Diamond S."/>
            <person name="Andeer P.F."/>
            <person name="Li Z."/>
            <person name="Crits-Christoph A."/>
            <person name="Burstein D."/>
            <person name="Anantharaman K."/>
            <person name="Lane K.R."/>
            <person name="Thomas B.C."/>
            <person name="Pan C."/>
            <person name="Northen T.R."/>
            <person name="Banfield J.F."/>
        </authorList>
    </citation>
    <scope>NUCLEOTIDE SEQUENCE [LARGE SCALE GENOMIC DNA]</scope>
    <source>
        <strain evidence="4">NP_1</strain>
        <strain evidence="3">NP_2</strain>
    </source>
</reference>
<dbReference type="CDD" id="cd00293">
    <property type="entry name" value="USP-like"/>
    <property type="match status" value="2"/>
</dbReference>
<dbReference type="PANTHER" id="PTHR46268:SF6">
    <property type="entry name" value="UNIVERSAL STRESS PROTEIN UP12"/>
    <property type="match status" value="1"/>
</dbReference>
<dbReference type="EMBL" id="VBAJ01000151">
    <property type="protein sequence ID" value="TMJ07772.1"/>
    <property type="molecule type" value="Genomic_DNA"/>
</dbReference>
<proteinExistence type="inferred from homology"/>
<comment type="caution">
    <text evidence="3">The sequence shown here is derived from an EMBL/GenBank/DDBJ whole genome shotgun (WGS) entry which is preliminary data.</text>
</comment>
<evidence type="ECO:0000313" key="6">
    <source>
        <dbReference type="Proteomes" id="UP000318661"/>
    </source>
</evidence>
<evidence type="ECO:0000313" key="4">
    <source>
        <dbReference type="EMBL" id="TMJ13421.1"/>
    </source>
</evidence>
<comment type="similarity">
    <text evidence="1">Belongs to the universal stress protein A family.</text>
</comment>
<gene>
    <name evidence="4" type="ORF">E6G98_00455</name>
    <name evidence="3" type="ORF">E6G99_05775</name>
</gene>
<evidence type="ECO:0000313" key="3">
    <source>
        <dbReference type="EMBL" id="TMJ07772.1"/>
    </source>
</evidence>
<dbReference type="PANTHER" id="PTHR46268">
    <property type="entry name" value="STRESS RESPONSE PROTEIN NHAX"/>
    <property type="match status" value="1"/>
</dbReference>
<dbReference type="Pfam" id="PF00582">
    <property type="entry name" value="Usp"/>
    <property type="match status" value="2"/>
</dbReference>
<protein>
    <submittedName>
        <fullName evidence="3">Universal stress protein</fullName>
    </submittedName>
</protein>
<evidence type="ECO:0000259" key="2">
    <source>
        <dbReference type="Pfam" id="PF00582"/>
    </source>
</evidence>
<name>A0A537LIG6_9BACT</name>
<sequence length="315" mass="32625">MFGHLLVPLDGSRLAETALPAAAELARRLRASVTLLHVLEPDAPPTVHGDRHLRSPAEAEGYLAGAADWMAARQVSADVALNQQQGDVAATIARIGGAVGADLIVLTTHGRSGVRGLLFGRVAQQVLQRGAIPVLLIQPSASGRDAAFAFRRLLVPLDGSDTSERALPAAAALAAAYGAELGLMRVVPTVDTVSGDQSAPARLLPTTTAAMLEVEAAEAGSYLERIAGGMRQEGRVVATAVGRGDPVRVLADAVRQRQVDLMVMATHGRSGVSAVWAGSVASRLIGTGATPVLLVRIPPHDEKTPDLLRPSAPPP</sequence>
<dbReference type="InterPro" id="IPR006015">
    <property type="entry name" value="Universal_stress_UspA"/>
</dbReference>
<dbReference type="EMBL" id="VBAI01000007">
    <property type="protein sequence ID" value="TMJ13421.1"/>
    <property type="molecule type" value="Genomic_DNA"/>
</dbReference>
<dbReference type="Proteomes" id="UP000318661">
    <property type="component" value="Unassembled WGS sequence"/>
</dbReference>
<dbReference type="Gene3D" id="3.40.50.620">
    <property type="entry name" value="HUPs"/>
    <property type="match status" value="2"/>
</dbReference>
<dbReference type="Proteomes" id="UP000315217">
    <property type="component" value="Unassembled WGS sequence"/>
</dbReference>
<feature type="domain" description="UspA" evidence="2">
    <location>
        <begin position="1"/>
        <end position="137"/>
    </location>
</feature>
<organism evidence="3 6">
    <name type="scientific">Candidatus Segetimicrobium genomatis</name>
    <dbReference type="NCBI Taxonomy" id="2569760"/>
    <lineage>
        <taxon>Bacteria</taxon>
        <taxon>Bacillati</taxon>
        <taxon>Candidatus Sysuimicrobiota</taxon>
        <taxon>Candidatus Sysuimicrobiia</taxon>
        <taxon>Candidatus Sysuimicrobiales</taxon>
        <taxon>Candidatus Segetimicrobiaceae</taxon>
        <taxon>Candidatus Segetimicrobium</taxon>
    </lineage>
</organism>
<accession>A0A537LIG6</accession>
<dbReference type="AlphaFoldDB" id="A0A537LIG6"/>